<dbReference type="InterPro" id="IPR010679">
    <property type="entry name" value="DUF1254"/>
</dbReference>
<protein>
    <submittedName>
        <fullName evidence="3">Lipoprotein</fullName>
    </submittedName>
</protein>
<dbReference type="PATRIC" id="fig|1492898.3.peg.125"/>
<dbReference type="Pfam" id="PF06863">
    <property type="entry name" value="DUF1254"/>
    <property type="match status" value="1"/>
</dbReference>
<accession>A0A172U2H8</accession>
<evidence type="ECO:0000313" key="4">
    <source>
        <dbReference type="Proteomes" id="UP000077177"/>
    </source>
</evidence>
<name>A0A172U2H8_9BACT</name>
<dbReference type="AlphaFoldDB" id="A0A172U2H8"/>
<dbReference type="EMBL" id="CP011390">
    <property type="protein sequence ID" value="ANE53233.1"/>
    <property type="molecule type" value="Genomic_DNA"/>
</dbReference>
<keyword evidence="3" id="KW-0449">Lipoprotein</keyword>
<reference evidence="4" key="1">
    <citation type="submission" date="2015-01" db="EMBL/GenBank/DDBJ databases">
        <title>Flavisolibacter sp./LCS9/ whole genome sequencing.</title>
        <authorList>
            <person name="Kim M.K."/>
            <person name="Srinivasan S."/>
            <person name="Lee J.-J."/>
        </authorList>
    </citation>
    <scope>NUCLEOTIDE SEQUENCE [LARGE SCALE GENOMIC DNA]</scope>
    <source>
        <strain evidence="4">LCS9</strain>
    </source>
</reference>
<dbReference type="Gene3D" id="2.60.120.600">
    <property type="entry name" value="Domain of unknown function DUF1214, C-terminal domain"/>
    <property type="match status" value="1"/>
</dbReference>
<gene>
    <name evidence="3" type="ORF">SY85_00575</name>
</gene>
<dbReference type="InterPro" id="IPR037050">
    <property type="entry name" value="DUF1254_sf"/>
</dbReference>
<dbReference type="PANTHER" id="PTHR36509">
    <property type="entry name" value="BLL3101 PROTEIN"/>
    <property type="match status" value="1"/>
</dbReference>
<dbReference type="KEGG" id="fla:SY85_00575"/>
<proteinExistence type="predicted"/>
<feature type="domain" description="DUF1254" evidence="2">
    <location>
        <begin position="76"/>
        <end position="206"/>
    </location>
</feature>
<dbReference type="Pfam" id="PF06742">
    <property type="entry name" value="DUF1214"/>
    <property type="match status" value="1"/>
</dbReference>
<evidence type="ECO:0000259" key="2">
    <source>
        <dbReference type="Pfam" id="PF06863"/>
    </source>
</evidence>
<dbReference type="STRING" id="1492898.SY85_00575"/>
<evidence type="ECO:0000313" key="3">
    <source>
        <dbReference type="EMBL" id="ANE53233.1"/>
    </source>
</evidence>
<dbReference type="PANTHER" id="PTHR36509:SF3">
    <property type="entry name" value="SIGNAL PEPTIDE PROTEIN"/>
    <property type="match status" value="1"/>
</dbReference>
<dbReference type="Gene3D" id="2.60.40.1610">
    <property type="entry name" value="Domain of unknown function DUF1254"/>
    <property type="match status" value="1"/>
</dbReference>
<organism evidence="3 4">
    <name type="scientific">Flavisolibacter tropicus</name>
    <dbReference type="NCBI Taxonomy" id="1492898"/>
    <lineage>
        <taxon>Bacteria</taxon>
        <taxon>Pseudomonadati</taxon>
        <taxon>Bacteroidota</taxon>
        <taxon>Chitinophagia</taxon>
        <taxon>Chitinophagales</taxon>
        <taxon>Chitinophagaceae</taxon>
        <taxon>Flavisolibacter</taxon>
    </lineage>
</organism>
<dbReference type="Proteomes" id="UP000077177">
    <property type="component" value="Chromosome"/>
</dbReference>
<dbReference type="InterPro" id="IPR010621">
    <property type="entry name" value="DUF1214"/>
</dbReference>
<evidence type="ECO:0000259" key="1">
    <source>
        <dbReference type="Pfam" id="PF06742"/>
    </source>
</evidence>
<reference evidence="3 4" key="2">
    <citation type="journal article" date="2016" name="Int. J. Syst. Evol. Microbiol.">
        <title>Flavisolibacter tropicus sp. nov., isolated from tropical soil.</title>
        <authorList>
            <person name="Lee J.J."/>
            <person name="Kang M.S."/>
            <person name="Kim G.S."/>
            <person name="Lee C.S."/>
            <person name="Lim S."/>
            <person name="Lee J."/>
            <person name="Roh S.H."/>
            <person name="Kang H."/>
            <person name="Ha J.M."/>
            <person name="Bae S."/>
            <person name="Jung H.Y."/>
            <person name="Kim M.K."/>
        </authorList>
    </citation>
    <scope>NUCLEOTIDE SEQUENCE [LARGE SCALE GENOMIC DNA]</scope>
    <source>
        <strain evidence="3 4">LCS9</strain>
    </source>
</reference>
<keyword evidence="4" id="KW-1185">Reference proteome</keyword>
<dbReference type="SUPFAM" id="SSF160935">
    <property type="entry name" value="VPA0735-like"/>
    <property type="match status" value="1"/>
</dbReference>
<sequence>MPYPVRAFNPAHPQLKNAAGIPASLANESYVEALGHIIYYWGYPAVDAFGRTSGWELMKKSGPGATMGLFPGAPKNKMGYLDDYMPSGQRKVVTPNNDTIYGVGFADTREEPAVIQTPSVVPQGHYWTIQICDAFTTVIRQLGSASGTPGGKFLLVGPDWDGEPPKGFIEVIKSPTHVVGVFGRSYTAHTPESKAQARAVLNQIGMIPQSEDKSGPLTFDCEASARNKVYPPGLTADILAADPDLLRIRPVNPATFWDDLKKALDANPIVGPNDAAMAEQARTLIALRESGDTWRSLLDRVALAADAELHEGAKYHQTGVDAGNGWQRQENGGIWGTDWFGRAQAAIIYIYVNDFHEAIYFIRGTDSKDEFLHGRYTYTITFPENALPPVDRQKGGFWSLTMYDKDYYMLPDSPNRRTNIGTVNLDANELIFAKDGSLTLTLSSKQPADGEARVNWLPAPNDQFALIVRTYVPTTPILNGTYQLPNVEKAK</sequence>
<feature type="domain" description="DUF1214" evidence="1">
    <location>
        <begin position="357"/>
        <end position="474"/>
    </location>
</feature>
<dbReference type="InterPro" id="IPR037049">
    <property type="entry name" value="DUF1214_C_sf"/>
</dbReference>